<protein>
    <submittedName>
        <fullName evidence="5">AraC family transcriptional regulator</fullName>
    </submittedName>
</protein>
<dbReference type="Pfam" id="PF12833">
    <property type="entry name" value="HTH_18"/>
    <property type="match status" value="1"/>
</dbReference>
<reference evidence="5 6" key="1">
    <citation type="submission" date="2017-12" db="EMBL/GenBank/DDBJ databases">
        <title>Sequencing the genomes of 1000 Actinobacteria strains.</title>
        <authorList>
            <person name="Klenk H.-P."/>
        </authorList>
    </citation>
    <scope>NUCLEOTIDE SEQUENCE [LARGE SCALE GENOMIC DNA]</scope>
    <source>
        <strain evidence="5 6">DSM 12806</strain>
    </source>
</reference>
<evidence type="ECO:0000313" key="6">
    <source>
        <dbReference type="Proteomes" id="UP000233781"/>
    </source>
</evidence>
<dbReference type="RefSeq" id="WP_211284025.1">
    <property type="nucleotide sequence ID" value="NZ_PJNE01000001.1"/>
</dbReference>
<keyword evidence="1" id="KW-0805">Transcription regulation</keyword>
<keyword evidence="3" id="KW-0804">Transcription</keyword>
<keyword evidence="2" id="KW-0238">DNA-binding</keyword>
<dbReference type="PANTHER" id="PTHR46796">
    <property type="entry name" value="HTH-TYPE TRANSCRIPTIONAL ACTIVATOR RHAS-RELATED"/>
    <property type="match status" value="1"/>
</dbReference>
<comment type="caution">
    <text evidence="5">The sequence shown here is derived from an EMBL/GenBank/DDBJ whole genome shotgun (WGS) entry which is preliminary data.</text>
</comment>
<evidence type="ECO:0000256" key="2">
    <source>
        <dbReference type="ARBA" id="ARBA00023125"/>
    </source>
</evidence>
<keyword evidence="6" id="KW-1185">Reference proteome</keyword>
<sequence length="286" mass="30958">MRDRTNATPPATASTAGVLRPSELARHVDLVREPVGGAAAPWVENRWSLRWRLPHGRWFDSGVLPHPTCSLTVELGSHPRAGVPAGETVLVTGVCTRRFDVEVRGWGRVVGLRMRPGGLTALTGHPASAWTDRSVAAGEVLPEGLVRALADRDLADAGTPWAEAAEAGLAALAGERPDPRYALLLDVVADMLADRTLLAVAQVADRHGMTVRTLQRLFTHYVGVGPKWVLARYRLHDAVSALHDGFDGTLTDLAVQHGWYDQAHFTRDFTALVGMPPGRYRERSGG</sequence>
<dbReference type="PROSITE" id="PS01124">
    <property type="entry name" value="HTH_ARAC_FAMILY_2"/>
    <property type="match status" value="1"/>
</dbReference>
<evidence type="ECO:0000256" key="1">
    <source>
        <dbReference type="ARBA" id="ARBA00023015"/>
    </source>
</evidence>
<evidence type="ECO:0000313" key="5">
    <source>
        <dbReference type="EMBL" id="PKW27618.1"/>
    </source>
</evidence>
<dbReference type="InterPro" id="IPR050204">
    <property type="entry name" value="AraC_XylS_family_regulators"/>
</dbReference>
<name>A0A2N3YLD9_9MICO</name>
<dbReference type="SMART" id="SM00342">
    <property type="entry name" value="HTH_ARAC"/>
    <property type="match status" value="1"/>
</dbReference>
<gene>
    <name evidence="5" type="ORF">ATL31_2468</name>
</gene>
<dbReference type="Pfam" id="PF20240">
    <property type="entry name" value="DUF6597"/>
    <property type="match status" value="1"/>
</dbReference>
<dbReference type="InterPro" id="IPR009057">
    <property type="entry name" value="Homeodomain-like_sf"/>
</dbReference>
<evidence type="ECO:0000256" key="3">
    <source>
        <dbReference type="ARBA" id="ARBA00023163"/>
    </source>
</evidence>
<dbReference type="GO" id="GO:0003700">
    <property type="term" value="F:DNA-binding transcription factor activity"/>
    <property type="evidence" value="ECO:0007669"/>
    <property type="project" value="InterPro"/>
</dbReference>
<dbReference type="EMBL" id="PJNE01000001">
    <property type="protein sequence ID" value="PKW27618.1"/>
    <property type="molecule type" value="Genomic_DNA"/>
</dbReference>
<dbReference type="InterPro" id="IPR018060">
    <property type="entry name" value="HTH_AraC"/>
</dbReference>
<feature type="domain" description="HTH araC/xylS-type" evidence="4">
    <location>
        <begin position="182"/>
        <end position="283"/>
    </location>
</feature>
<dbReference type="InterPro" id="IPR046532">
    <property type="entry name" value="DUF6597"/>
</dbReference>
<dbReference type="GO" id="GO:0043565">
    <property type="term" value="F:sequence-specific DNA binding"/>
    <property type="evidence" value="ECO:0007669"/>
    <property type="project" value="InterPro"/>
</dbReference>
<dbReference type="Proteomes" id="UP000233781">
    <property type="component" value="Unassembled WGS sequence"/>
</dbReference>
<proteinExistence type="predicted"/>
<dbReference type="Gene3D" id="1.10.10.60">
    <property type="entry name" value="Homeodomain-like"/>
    <property type="match status" value="1"/>
</dbReference>
<evidence type="ECO:0000259" key="4">
    <source>
        <dbReference type="PROSITE" id="PS01124"/>
    </source>
</evidence>
<dbReference type="SUPFAM" id="SSF46689">
    <property type="entry name" value="Homeodomain-like"/>
    <property type="match status" value="1"/>
</dbReference>
<accession>A0A2N3YLD9</accession>
<dbReference type="AlphaFoldDB" id="A0A2N3YLD9"/>
<organism evidence="5 6">
    <name type="scientific">Phycicoccus duodecadis</name>
    <dbReference type="NCBI Taxonomy" id="173053"/>
    <lineage>
        <taxon>Bacteria</taxon>
        <taxon>Bacillati</taxon>
        <taxon>Actinomycetota</taxon>
        <taxon>Actinomycetes</taxon>
        <taxon>Micrococcales</taxon>
        <taxon>Intrasporangiaceae</taxon>
        <taxon>Phycicoccus</taxon>
    </lineage>
</organism>